<comment type="caution">
    <text evidence="1">The sequence shown here is derived from an EMBL/GenBank/DDBJ whole genome shotgun (WGS) entry which is preliminary data.</text>
</comment>
<name>A0A9Q0KX77_9MAGN</name>
<protein>
    <submittedName>
        <fullName evidence="1">Uncharacterized protein</fullName>
    </submittedName>
</protein>
<dbReference type="Proteomes" id="UP001141806">
    <property type="component" value="Unassembled WGS sequence"/>
</dbReference>
<sequence length="108" mass="12342">MSEEGKSRGFVGGLPLPVWFPPLLLLTTLRTIKPCQLPGNSQTWLSSKRKENFMKLAELRYHRTYFLFCQVTFGEPQMPLPGTLEWKLLLVSERVTGKSIVGLHKILL</sequence>
<reference evidence="1" key="1">
    <citation type="journal article" date="2023" name="Plant J.">
        <title>The genome of the king protea, Protea cynaroides.</title>
        <authorList>
            <person name="Chang J."/>
            <person name="Duong T.A."/>
            <person name="Schoeman C."/>
            <person name="Ma X."/>
            <person name="Roodt D."/>
            <person name="Barker N."/>
            <person name="Li Z."/>
            <person name="Van de Peer Y."/>
            <person name="Mizrachi E."/>
        </authorList>
    </citation>
    <scope>NUCLEOTIDE SEQUENCE</scope>
    <source>
        <tissue evidence="1">Young leaves</tissue>
    </source>
</reference>
<accession>A0A9Q0KX77</accession>
<dbReference type="AlphaFoldDB" id="A0A9Q0KX77"/>
<proteinExistence type="predicted"/>
<organism evidence="1 2">
    <name type="scientific">Protea cynaroides</name>
    <dbReference type="NCBI Taxonomy" id="273540"/>
    <lineage>
        <taxon>Eukaryota</taxon>
        <taxon>Viridiplantae</taxon>
        <taxon>Streptophyta</taxon>
        <taxon>Embryophyta</taxon>
        <taxon>Tracheophyta</taxon>
        <taxon>Spermatophyta</taxon>
        <taxon>Magnoliopsida</taxon>
        <taxon>Proteales</taxon>
        <taxon>Proteaceae</taxon>
        <taxon>Protea</taxon>
    </lineage>
</organism>
<gene>
    <name evidence="1" type="ORF">NE237_009160</name>
</gene>
<evidence type="ECO:0000313" key="2">
    <source>
        <dbReference type="Proteomes" id="UP001141806"/>
    </source>
</evidence>
<evidence type="ECO:0000313" key="1">
    <source>
        <dbReference type="EMBL" id="KAJ4978380.1"/>
    </source>
</evidence>
<keyword evidence="2" id="KW-1185">Reference proteome</keyword>
<dbReference type="EMBL" id="JAMYWD010000002">
    <property type="protein sequence ID" value="KAJ4978380.1"/>
    <property type="molecule type" value="Genomic_DNA"/>
</dbReference>